<dbReference type="SUPFAM" id="SSF53098">
    <property type="entry name" value="Ribonuclease H-like"/>
    <property type="match status" value="1"/>
</dbReference>
<dbReference type="AlphaFoldDB" id="A0AAW2DUB0"/>
<feature type="domain" description="RNase H type-1" evidence="1">
    <location>
        <begin position="287"/>
        <end position="398"/>
    </location>
</feature>
<dbReference type="InterPro" id="IPR012337">
    <property type="entry name" value="RNaseH-like_sf"/>
</dbReference>
<dbReference type="GO" id="GO:0003676">
    <property type="term" value="F:nucleic acid binding"/>
    <property type="evidence" value="ECO:0007669"/>
    <property type="project" value="InterPro"/>
</dbReference>
<dbReference type="InterPro" id="IPR053151">
    <property type="entry name" value="RNase_H-like"/>
</dbReference>
<organism evidence="2 3">
    <name type="scientific">Lithocarpus litseifolius</name>
    <dbReference type="NCBI Taxonomy" id="425828"/>
    <lineage>
        <taxon>Eukaryota</taxon>
        <taxon>Viridiplantae</taxon>
        <taxon>Streptophyta</taxon>
        <taxon>Embryophyta</taxon>
        <taxon>Tracheophyta</taxon>
        <taxon>Spermatophyta</taxon>
        <taxon>Magnoliopsida</taxon>
        <taxon>eudicotyledons</taxon>
        <taxon>Gunneridae</taxon>
        <taxon>Pentapetalae</taxon>
        <taxon>rosids</taxon>
        <taxon>fabids</taxon>
        <taxon>Fagales</taxon>
        <taxon>Fagaceae</taxon>
        <taxon>Lithocarpus</taxon>
    </lineage>
</organism>
<evidence type="ECO:0000313" key="2">
    <source>
        <dbReference type="EMBL" id="KAL0013744.1"/>
    </source>
</evidence>
<sequence length="398" mass="45697">MALKVDLEKAYDKLEWSFLRGMLIRANLPADMTDIIMSCVSTVSTSILVNGEALDPIYPSREIRQGEPLSLYLFIWDTRESLCDILWFASIPSLGKYLGFPIKHSGTTTHEFNFILDRVKQKLSGWKANMLPLAGRAVLIQASSAIIPSYVMQGTYLPRIILDGIDRVRNTTLLAKLNWRFHTEEDALWVQVLKRKYCNNRRLNTTCKGPIRSLVHGPLTREASQWKFKDVLTNEGWDWNQIPFELTPEIKLTIQAIPISLVDIRDIYKTSKRIRWKKPPIGWKKLNTDGSVIGYMEWAECGGVFRDEHGNWVTGFTRHVGVTNSFAAELWGLRDGLMLCCSLNIPCLIFEIDAKVVVDVFQNSDYVNHIISRILDDCRQLMTIFQQVQVKHSYRQAN</sequence>
<dbReference type="Proteomes" id="UP001459277">
    <property type="component" value="Unassembled WGS sequence"/>
</dbReference>
<gene>
    <name evidence="2" type="ORF">SO802_000813</name>
</gene>
<dbReference type="Gene3D" id="3.30.420.10">
    <property type="entry name" value="Ribonuclease H-like superfamily/Ribonuclease H"/>
    <property type="match status" value="1"/>
</dbReference>
<dbReference type="CDD" id="cd06222">
    <property type="entry name" value="RNase_H_like"/>
    <property type="match status" value="1"/>
</dbReference>
<dbReference type="InterPro" id="IPR036397">
    <property type="entry name" value="RNaseH_sf"/>
</dbReference>
<dbReference type="InterPro" id="IPR044730">
    <property type="entry name" value="RNase_H-like_dom_plant"/>
</dbReference>
<accession>A0AAW2DUB0</accession>
<dbReference type="GO" id="GO:0004523">
    <property type="term" value="F:RNA-DNA hybrid ribonuclease activity"/>
    <property type="evidence" value="ECO:0007669"/>
    <property type="project" value="InterPro"/>
</dbReference>
<protein>
    <recommendedName>
        <fullName evidence="1">RNase H type-1 domain-containing protein</fullName>
    </recommendedName>
</protein>
<proteinExistence type="predicted"/>
<evidence type="ECO:0000313" key="3">
    <source>
        <dbReference type="Proteomes" id="UP001459277"/>
    </source>
</evidence>
<dbReference type="EMBL" id="JAZDWU010000001">
    <property type="protein sequence ID" value="KAL0013744.1"/>
    <property type="molecule type" value="Genomic_DNA"/>
</dbReference>
<reference evidence="2 3" key="1">
    <citation type="submission" date="2024-01" db="EMBL/GenBank/DDBJ databases">
        <title>A telomere-to-telomere, gap-free genome of sweet tea (Lithocarpus litseifolius).</title>
        <authorList>
            <person name="Zhou J."/>
        </authorList>
    </citation>
    <scope>NUCLEOTIDE SEQUENCE [LARGE SCALE GENOMIC DNA]</scope>
    <source>
        <strain evidence="2">Zhou-2022a</strain>
        <tissue evidence="2">Leaf</tissue>
    </source>
</reference>
<name>A0AAW2DUB0_9ROSI</name>
<comment type="caution">
    <text evidence="2">The sequence shown here is derived from an EMBL/GenBank/DDBJ whole genome shotgun (WGS) entry which is preliminary data.</text>
</comment>
<dbReference type="InterPro" id="IPR002156">
    <property type="entry name" value="RNaseH_domain"/>
</dbReference>
<dbReference type="PANTHER" id="PTHR47723:SF19">
    <property type="entry name" value="POLYNUCLEOTIDYL TRANSFERASE, RIBONUCLEASE H-LIKE SUPERFAMILY PROTEIN"/>
    <property type="match status" value="1"/>
</dbReference>
<evidence type="ECO:0000259" key="1">
    <source>
        <dbReference type="Pfam" id="PF13456"/>
    </source>
</evidence>
<dbReference type="Pfam" id="PF13456">
    <property type="entry name" value="RVT_3"/>
    <property type="match status" value="1"/>
</dbReference>
<dbReference type="PANTHER" id="PTHR47723">
    <property type="entry name" value="OS05G0353850 PROTEIN"/>
    <property type="match status" value="1"/>
</dbReference>
<keyword evidence="3" id="KW-1185">Reference proteome</keyword>